<protein>
    <submittedName>
        <fullName evidence="1">Uncharacterized protein</fullName>
    </submittedName>
</protein>
<reference evidence="1" key="1">
    <citation type="submission" date="2022-01" db="EMBL/GenBank/DDBJ databases">
        <title>Paenibacillus spongiae sp. nov., isolated from marine sponge.</title>
        <authorList>
            <person name="Li Z."/>
            <person name="Zhang M."/>
        </authorList>
    </citation>
    <scope>NUCLEOTIDE SEQUENCE</scope>
    <source>
        <strain evidence="1">PHS-Z3</strain>
    </source>
</reference>
<organism evidence="1 2">
    <name type="scientific">Paenibacillus spongiae</name>
    <dbReference type="NCBI Taxonomy" id="2909671"/>
    <lineage>
        <taxon>Bacteria</taxon>
        <taxon>Bacillati</taxon>
        <taxon>Bacillota</taxon>
        <taxon>Bacilli</taxon>
        <taxon>Bacillales</taxon>
        <taxon>Paenibacillaceae</taxon>
        <taxon>Paenibacillus</taxon>
    </lineage>
</organism>
<gene>
    <name evidence="1" type="ORF">L1F29_09730</name>
</gene>
<dbReference type="EMBL" id="CP091430">
    <property type="protein sequence ID" value="UVI32069.1"/>
    <property type="molecule type" value="Genomic_DNA"/>
</dbReference>
<name>A0ABY5SEK3_9BACL</name>
<dbReference type="RefSeq" id="WP_258388129.1">
    <property type="nucleotide sequence ID" value="NZ_CP091430.1"/>
</dbReference>
<sequence length="51" mass="6080">MKDYVLIDEESETYQIIKDLWEDYKEAVRVHGYGAESKKILIEINSLYPNE</sequence>
<evidence type="ECO:0000313" key="1">
    <source>
        <dbReference type="EMBL" id="UVI32069.1"/>
    </source>
</evidence>
<proteinExistence type="predicted"/>
<keyword evidence="2" id="KW-1185">Reference proteome</keyword>
<dbReference type="Proteomes" id="UP001057877">
    <property type="component" value="Chromosome"/>
</dbReference>
<evidence type="ECO:0000313" key="2">
    <source>
        <dbReference type="Proteomes" id="UP001057877"/>
    </source>
</evidence>
<accession>A0ABY5SEK3</accession>